<name>A0AAU7BPJ7_9FLAO</name>
<evidence type="ECO:0000256" key="1">
    <source>
        <dbReference type="SAM" id="SignalP"/>
    </source>
</evidence>
<organism evidence="2">
    <name type="scientific">Pontimicrobium sp. SW4</name>
    <dbReference type="NCBI Taxonomy" id="3153519"/>
    <lineage>
        <taxon>Bacteria</taxon>
        <taxon>Pseudomonadati</taxon>
        <taxon>Bacteroidota</taxon>
        <taxon>Flavobacteriia</taxon>
        <taxon>Flavobacteriales</taxon>
        <taxon>Flavobacteriaceae</taxon>
        <taxon>Pontimicrobium</taxon>
    </lineage>
</organism>
<dbReference type="InterPro" id="IPR032274">
    <property type="entry name" value="DUF4835"/>
</dbReference>
<dbReference type="RefSeq" id="WP_347922141.1">
    <property type="nucleotide sequence ID" value="NZ_CP157199.1"/>
</dbReference>
<dbReference type="EMBL" id="CP157199">
    <property type="protein sequence ID" value="XBG60026.1"/>
    <property type="molecule type" value="Genomic_DNA"/>
</dbReference>
<dbReference type="Pfam" id="PF16119">
    <property type="entry name" value="DUF4835"/>
    <property type="match status" value="1"/>
</dbReference>
<dbReference type="AlphaFoldDB" id="A0AAU7BPJ7"/>
<feature type="chain" id="PRO_5043997423" evidence="1">
    <location>
        <begin position="20"/>
        <end position="296"/>
    </location>
</feature>
<keyword evidence="1" id="KW-0732">Signal</keyword>
<feature type="signal peptide" evidence="1">
    <location>
        <begin position="1"/>
        <end position="19"/>
    </location>
</feature>
<proteinExistence type="predicted"/>
<sequence>MRKLLLLIASVFCSFVVTSQELNCDIIVNAQQTGNENVQVFKTLENQLKEFVNNTKWTNKSFSQNEQINCSMVINITGYNNDVFQGSIQIRSSRPIFNSSYSTPIYNFNDKDFSFRYQEFQNITYNPNQFQSNLVSVLAYHIYVMLGMDADSFALNGGDEYYQQARTILSYSQQSNFKGWKPEDGLQSRFVLIDNLLSPTYKEFRSTLYNYHIGGLDTMHLNQKNAKQKVSDALSGLEAINRRRPSSFIMRVFFDAKAEEIEDIFTDGPSISITDLVASLTKMAPNHSNKWRNINY</sequence>
<gene>
    <name evidence="2" type="ORF">ABGB03_09145</name>
</gene>
<evidence type="ECO:0000313" key="2">
    <source>
        <dbReference type="EMBL" id="XBG60026.1"/>
    </source>
</evidence>
<protein>
    <submittedName>
        <fullName evidence="2">DUF4835 family protein</fullName>
    </submittedName>
</protein>
<reference evidence="2" key="1">
    <citation type="submission" date="2024-05" db="EMBL/GenBank/DDBJ databases">
        <title>Pontimicrobium maritimus sp. nov., isolated form sea water.</title>
        <authorList>
            <person name="Muhammad N."/>
            <person name="Vuong T.Q."/>
            <person name="Han H.L."/>
            <person name="Kim S.-G."/>
        </authorList>
    </citation>
    <scope>NUCLEOTIDE SEQUENCE</scope>
    <source>
        <strain evidence="2">SW4</strain>
    </source>
</reference>
<accession>A0AAU7BPJ7</accession>